<sequence length="93" mass="10290">MEIESIQHKALRELIEKGSVKAVIEAGRVVDMIAFLVSASGLEEVAIPPNFGFHPLTGDRKGTYAMTVTKNWRLTFTLADDATIADLDLEDYH</sequence>
<name>A0A0S3EZY1_9SPHN</name>
<protein>
    <submittedName>
        <fullName evidence="1">Plasmid maintenance system killer</fullName>
    </submittedName>
</protein>
<proteinExistence type="predicted"/>
<dbReference type="STRING" id="1332080.ATN00_12215"/>
<accession>A0A0S3EZY1</accession>
<dbReference type="EMBL" id="CP013264">
    <property type="protein sequence ID" value="ALR20950.1"/>
    <property type="molecule type" value="Genomic_DNA"/>
</dbReference>
<dbReference type="RefSeq" id="WP_062064955.1">
    <property type="nucleotide sequence ID" value="NZ_CP013264.1"/>
</dbReference>
<dbReference type="SUPFAM" id="SSF143011">
    <property type="entry name" value="RelE-like"/>
    <property type="match status" value="1"/>
</dbReference>
<dbReference type="InterPro" id="IPR007711">
    <property type="entry name" value="HigB-1"/>
</dbReference>
<dbReference type="OrthoDB" id="9801102at2"/>
<dbReference type="AlphaFoldDB" id="A0A0S3EZY1"/>
<organism evidence="1 2">
    <name type="scientific">Sphingobium baderi</name>
    <dbReference type="NCBI Taxonomy" id="1332080"/>
    <lineage>
        <taxon>Bacteria</taxon>
        <taxon>Pseudomonadati</taxon>
        <taxon>Pseudomonadota</taxon>
        <taxon>Alphaproteobacteria</taxon>
        <taxon>Sphingomonadales</taxon>
        <taxon>Sphingomonadaceae</taxon>
        <taxon>Sphingobium</taxon>
    </lineage>
</organism>
<dbReference type="InterPro" id="IPR035093">
    <property type="entry name" value="RelE/ParE_toxin_dom_sf"/>
</dbReference>
<dbReference type="Gene3D" id="3.30.2310.20">
    <property type="entry name" value="RelE-like"/>
    <property type="match status" value="1"/>
</dbReference>
<evidence type="ECO:0000313" key="1">
    <source>
        <dbReference type="EMBL" id="ALR20950.1"/>
    </source>
</evidence>
<dbReference type="Pfam" id="PF05015">
    <property type="entry name" value="HigB-like_toxin"/>
    <property type="match status" value="1"/>
</dbReference>
<reference evidence="1 2" key="1">
    <citation type="submission" date="2015-11" db="EMBL/GenBank/DDBJ databases">
        <title>A Two-component Flavoprotein Monooxygenase System MeaXY Responsible for para-Hydroxylation of 2-Methyl-6-ethylaniline and 2,6-Diethylaniline in Sphingobium baderi DE-13.</title>
        <authorList>
            <person name="Cheng M."/>
            <person name="Meng Q."/>
            <person name="Yang Y."/>
            <person name="Chu C."/>
            <person name="Yan X."/>
            <person name="He J."/>
            <person name="Li S."/>
        </authorList>
    </citation>
    <scope>NUCLEOTIDE SEQUENCE [LARGE SCALE GENOMIC DNA]</scope>
    <source>
        <strain evidence="1 2">DE-13</strain>
    </source>
</reference>
<dbReference type="KEGG" id="sbd:ATN00_12215"/>
<evidence type="ECO:0000313" key="2">
    <source>
        <dbReference type="Proteomes" id="UP000056968"/>
    </source>
</evidence>
<dbReference type="Proteomes" id="UP000056968">
    <property type="component" value="Chromosome"/>
</dbReference>
<keyword evidence="2" id="KW-1185">Reference proteome</keyword>
<gene>
    <name evidence="1" type="ORF">ATN00_12215</name>
</gene>